<dbReference type="PROSITE" id="PS50110">
    <property type="entry name" value="RESPONSE_REGULATORY"/>
    <property type="match status" value="1"/>
</dbReference>
<proteinExistence type="predicted"/>
<dbReference type="PROSITE" id="PS50043">
    <property type="entry name" value="HTH_LUXR_2"/>
    <property type="match status" value="1"/>
</dbReference>
<keyword evidence="9" id="KW-1185">Reference proteome</keyword>
<feature type="domain" description="Response regulatory" evidence="7">
    <location>
        <begin position="8"/>
        <end position="126"/>
    </location>
</feature>
<feature type="modified residue" description="4-aspartylphosphate" evidence="5">
    <location>
        <position position="61"/>
    </location>
</feature>
<dbReference type="SMART" id="SM00421">
    <property type="entry name" value="HTH_LUXR"/>
    <property type="match status" value="1"/>
</dbReference>
<keyword evidence="1 5" id="KW-0597">Phosphoprotein</keyword>
<name>A0A8J2YBM6_9FLAO</name>
<organism evidence="8 9">
    <name type="scientific">Planktosalinus lacus</name>
    <dbReference type="NCBI Taxonomy" id="1526573"/>
    <lineage>
        <taxon>Bacteria</taxon>
        <taxon>Pseudomonadati</taxon>
        <taxon>Bacteroidota</taxon>
        <taxon>Flavobacteriia</taxon>
        <taxon>Flavobacteriales</taxon>
        <taxon>Flavobacteriaceae</taxon>
        <taxon>Planktosalinus</taxon>
    </lineage>
</organism>
<gene>
    <name evidence="8" type="ORF">GCM10011312_20900</name>
</gene>
<dbReference type="Pfam" id="PF00196">
    <property type="entry name" value="GerE"/>
    <property type="match status" value="1"/>
</dbReference>
<dbReference type="Proteomes" id="UP000652231">
    <property type="component" value="Unassembled WGS sequence"/>
</dbReference>
<dbReference type="PANTHER" id="PTHR43214">
    <property type="entry name" value="TWO-COMPONENT RESPONSE REGULATOR"/>
    <property type="match status" value="1"/>
</dbReference>
<protein>
    <submittedName>
        <fullName evidence="8">DNA-binding response regulator</fullName>
    </submittedName>
</protein>
<dbReference type="PANTHER" id="PTHR43214:SF41">
    <property type="entry name" value="NITRATE_NITRITE RESPONSE REGULATOR PROTEIN NARP"/>
    <property type="match status" value="1"/>
</dbReference>
<evidence type="ECO:0000259" key="6">
    <source>
        <dbReference type="PROSITE" id="PS50043"/>
    </source>
</evidence>
<dbReference type="Pfam" id="PF00072">
    <property type="entry name" value="Response_reg"/>
    <property type="match status" value="1"/>
</dbReference>
<dbReference type="InterPro" id="IPR011006">
    <property type="entry name" value="CheY-like_superfamily"/>
</dbReference>
<dbReference type="RefSeq" id="WP_188442269.1">
    <property type="nucleotide sequence ID" value="NZ_BMGK01000008.1"/>
</dbReference>
<evidence type="ECO:0000259" key="7">
    <source>
        <dbReference type="PROSITE" id="PS50110"/>
    </source>
</evidence>
<dbReference type="CDD" id="cd17535">
    <property type="entry name" value="REC_NarL-like"/>
    <property type="match status" value="1"/>
</dbReference>
<evidence type="ECO:0000256" key="4">
    <source>
        <dbReference type="ARBA" id="ARBA00023163"/>
    </source>
</evidence>
<keyword evidence="4" id="KW-0804">Transcription</keyword>
<dbReference type="SUPFAM" id="SSF52172">
    <property type="entry name" value="CheY-like"/>
    <property type="match status" value="1"/>
</dbReference>
<dbReference type="AlphaFoldDB" id="A0A8J2YBM6"/>
<dbReference type="InterPro" id="IPR058245">
    <property type="entry name" value="NreC/VraR/RcsB-like_REC"/>
</dbReference>
<keyword evidence="3 8" id="KW-0238">DNA-binding</keyword>
<accession>A0A8J2YBM6</accession>
<dbReference type="GO" id="GO:0003677">
    <property type="term" value="F:DNA binding"/>
    <property type="evidence" value="ECO:0007669"/>
    <property type="project" value="UniProtKB-KW"/>
</dbReference>
<evidence type="ECO:0000256" key="3">
    <source>
        <dbReference type="ARBA" id="ARBA00023125"/>
    </source>
</evidence>
<keyword evidence="2" id="KW-0805">Transcription regulation</keyword>
<evidence type="ECO:0000313" key="9">
    <source>
        <dbReference type="Proteomes" id="UP000652231"/>
    </source>
</evidence>
<feature type="domain" description="HTH luxR-type" evidence="6">
    <location>
        <begin position="148"/>
        <end position="213"/>
    </location>
</feature>
<reference evidence="8" key="1">
    <citation type="journal article" date="2014" name="Int. J. Syst. Evol. Microbiol.">
        <title>Complete genome sequence of Corynebacterium casei LMG S-19264T (=DSM 44701T), isolated from a smear-ripened cheese.</title>
        <authorList>
            <consortium name="US DOE Joint Genome Institute (JGI-PGF)"/>
            <person name="Walter F."/>
            <person name="Albersmeier A."/>
            <person name="Kalinowski J."/>
            <person name="Ruckert C."/>
        </authorList>
    </citation>
    <scope>NUCLEOTIDE SEQUENCE</scope>
    <source>
        <strain evidence="8">CGMCC 1.12924</strain>
    </source>
</reference>
<evidence type="ECO:0000256" key="5">
    <source>
        <dbReference type="PROSITE-ProRule" id="PRU00169"/>
    </source>
</evidence>
<dbReference type="InterPro" id="IPR039420">
    <property type="entry name" value="WalR-like"/>
</dbReference>
<evidence type="ECO:0000256" key="2">
    <source>
        <dbReference type="ARBA" id="ARBA00023015"/>
    </source>
</evidence>
<dbReference type="GO" id="GO:0006355">
    <property type="term" value="P:regulation of DNA-templated transcription"/>
    <property type="evidence" value="ECO:0007669"/>
    <property type="project" value="InterPro"/>
</dbReference>
<dbReference type="InterPro" id="IPR016032">
    <property type="entry name" value="Sig_transdc_resp-reg_C-effctor"/>
</dbReference>
<evidence type="ECO:0000313" key="8">
    <source>
        <dbReference type="EMBL" id="GGD97202.1"/>
    </source>
</evidence>
<dbReference type="SUPFAM" id="SSF46894">
    <property type="entry name" value="C-terminal effector domain of the bipartite response regulators"/>
    <property type="match status" value="1"/>
</dbReference>
<dbReference type="InterPro" id="IPR001789">
    <property type="entry name" value="Sig_transdc_resp-reg_receiver"/>
</dbReference>
<comment type="caution">
    <text evidence="8">The sequence shown here is derived from an EMBL/GenBank/DDBJ whole genome shotgun (WGS) entry which is preliminary data.</text>
</comment>
<dbReference type="SMART" id="SM00448">
    <property type="entry name" value="REC"/>
    <property type="match status" value="1"/>
</dbReference>
<dbReference type="GO" id="GO:0000160">
    <property type="term" value="P:phosphorelay signal transduction system"/>
    <property type="evidence" value="ECO:0007669"/>
    <property type="project" value="InterPro"/>
</dbReference>
<dbReference type="Gene3D" id="3.40.50.2300">
    <property type="match status" value="1"/>
</dbReference>
<evidence type="ECO:0000256" key="1">
    <source>
        <dbReference type="ARBA" id="ARBA00022553"/>
    </source>
</evidence>
<dbReference type="InterPro" id="IPR000792">
    <property type="entry name" value="Tscrpt_reg_LuxR_C"/>
</dbReference>
<dbReference type="EMBL" id="BMGK01000008">
    <property type="protein sequence ID" value="GGD97202.1"/>
    <property type="molecule type" value="Genomic_DNA"/>
</dbReference>
<reference evidence="8" key="2">
    <citation type="submission" date="2020-09" db="EMBL/GenBank/DDBJ databases">
        <authorList>
            <person name="Sun Q."/>
            <person name="Zhou Y."/>
        </authorList>
    </citation>
    <scope>NUCLEOTIDE SEQUENCE</scope>
    <source>
        <strain evidence="8">CGMCC 1.12924</strain>
    </source>
</reference>
<sequence>MKNSPNHKIVIVDDHLLFASSLGKLIASFEDFSLLFTASNGLDLQEKMTKAEAIPDVILLDVNMPVLNGYETLVWLKEVYPNIKVLMLSMDDDEDLIIKMIKTGAKGYLLKNINPEDLQHALIQTIDKGFYYSEQINEILLDVLNGKETSHTVELKENEITFIKLACTEKTYKEIADIMSLSPKTIDGYREKLFERLQIKSRVGLVMYAIKNNLIEI</sequence>